<gene>
    <name evidence="1" type="ORF">L3Q82_002278</name>
</gene>
<comment type="caution">
    <text evidence="1">The sequence shown here is derived from an EMBL/GenBank/DDBJ whole genome shotgun (WGS) entry which is preliminary data.</text>
</comment>
<evidence type="ECO:0000313" key="1">
    <source>
        <dbReference type="EMBL" id="KAI3360534.1"/>
    </source>
</evidence>
<protein>
    <submittedName>
        <fullName evidence="1">Uncharacterized protein</fullName>
    </submittedName>
</protein>
<sequence length="246" mass="27831">MLRRLGSFGVCRPLLRTFYETVVASVVSYAVVCWGGGCSERDKKRLNRLIKRASSVCGCPLDSIKDGEHLLRPPSADCLQLPVCHFDAANKACRALEKLVVTITSCFNCHTGNAALHPLLLITAQREVCTEMKHHMDCERCTKQFVTVNYFVIIKPHLGDEGLETWRKRVEIKDLFMHRSTSNFCALEHFNTFVKEKTPENLLTSTKRSSGNTETAAHRPGRLKMNCSSSQRLEEPTSTREKIRFV</sequence>
<reference evidence="1" key="1">
    <citation type="submission" date="2022-04" db="EMBL/GenBank/DDBJ databases">
        <title>Jade perch genome.</title>
        <authorList>
            <person name="Chao B."/>
        </authorList>
    </citation>
    <scope>NUCLEOTIDE SEQUENCE</scope>
    <source>
        <strain evidence="1">CB-2022</strain>
    </source>
</reference>
<dbReference type="EMBL" id="CM041546">
    <property type="protein sequence ID" value="KAI3360534.1"/>
    <property type="molecule type" value="Genomic_DNA"/>
</dbReference>
<proteinExistence type="predicted"/>
<evidence type="ECO:0000313" key="2">
    <source>
        <dbReference type="Proteomes" id="UP000831701"/>
    </source>
</evidence>
<organism evidence="1 2">
    <name type="scientific">Scortum barcoo</name>
    <name type="common">barcoo grunter</name>
    <dbReference type="NCBI Taxonomy" id="214431"/>
    <lineage>
        <taxon>Eukaryota</taxon>
        <taxon>Metazoa</taxon>
        <taxon>Chordata</taxon>
        <taxon>Craniata</taxon>
        <taxon>Vertebrata</taxon>
        <taxon>Euteleostomi</taxon>
        <taxon>Actinopterygii</taxon>
        <taxon>Neopterygii</taxon>
        <taxon>Teleostei</taxon>
        <taxon>Neoteleostei</taxon>
        <taxon>Acanthomorphata</taxon>
        <taxon>Eupercaria</taxon>
        <taxon>Centrarchiformes</taxon>
        <taxon>Terapontoidei</taxon>
        <taxon>Terapontidae</taxon>
        <taxon>Scortum</taxon>
    </lineage>
</organism>
<keyword evidence="2" id="KW-1185">Reference proteome</keyword>
<dbReference type="Proteomes" id="UP000831701">
    <property type="component" value="Chromosome 16"/>
</dbReference>
<accession>A0ACB8VYM7</accession>
<name>A0ACB8VYM7_9TELE</name>